<dbReference type="Gene3D" id="6.10.340.10">
    <property type="match status" value="1"/>
</dbReference>
<dbReference type="InterPro" id="IPR025991">
    <property type="entry name" value="Chemoreceptor_zinc-bind_dom"/>
</dbReference>
<reference evidence="7 8" key="1">
    <citation type="submission" date="2020-05" db="EMBL/GenBank/DDBJ databases">
        <title>Azospirillum oleiclasticum sp. nov, a nitrogen-fixing and heavy crude oil-emulsifying bacterium isolated from the crude oil of Yumen Oilfield.</title>
        <authorList>
            <person name="Wu D."/>
            <person name="Cai M."/>
            <person name="Zhang X."/>
        </authorList>
    </citation>
    <scope>NUCLEOTIDE SEQUENCE [LARGE SCALE GENOMIC DNA]</scope>
    <source>
        <strain evidence="7 8">ROY-1-1-2</strain>
    </source>
</reference>
<feature type="transmembrane region" description="Helical" evidence="4">
    <location>
        <begin position="283"/>
        <end position="306"/>
    </location>
</feature>
<evidence type="ECO:0000256" key="2">
    <source>
        <dbReference type="ARBA" id="ARBA00029447"/>
    </source>
</evidence>
<dbReference type="Pfam" id="PF00672">
    <property type="entry name" value="HAMP"/>
    <property type="match status" value="1"/>
</dbReference>
<evidence type="ECO:0000259" key="5">
    <source>
        <dbReference type="PROSITE" id="PS50111"/>
    </source>
</evidence>
<feature type="transmembrane region" description="Helical" evidence="4">
    <location>
        <begin position="12"/>
        <end position="30"/>
    </location>
</feature>
<evidence type="ECO:0000313" key="8">
    <source>
        <dbReference type="Proteomes" id="UP000584642"/>
    </source>
</evidence>
<keyword evidence="1 3" id="KW-0807">Transducer</keyword>
<protein>
    <submittedName>
        <fullName evidence="7">HAMP domain-containing protein</fullName>
    </submittedName>
</protein>
<dbReference type="InterPro" id="IPR004090">
    <property type="entry name" value="Chemotax_Me-accpt_rcpt"/>
</dbReference>
<dbReference type="SUPFAM" id="SSF103190">
    <property type="entry name" value="Sensory domain-like"/>
    <property type="match status" value="1"/>
</dbReference>
<dbReference type="PROSITE" id="PS50111">
    <property type="entry name" value="CHEMOTAXIS_TRANSDUC_2"/>
    <property type="match status" value="1"/>
</dbReference>
<dbReference type="InterPro" id="IPR029150">
    <property type="entry name" value="dCache_3"/>
</dbReference>
<keyword evidence="8" id="KW-1185">Reference proteome</keyword>
<comment type="similarity">
    <text evidence="2">Belongs to the methyl-accepting chemotaxis (MCP) protein family.</text>
</comment>
<dbReference type="Gene3D" id="1.10.287.950">
    <property type="entry name" value="Methyl-accepting chemotaxis protein"/>
    <property type="match status" value="1"/>
</dbReference>
<feature type="domain" description="HAMP" evidence="6">
    <location>
        <begin position="303"/>
        <end position="356"/>
    </location>
</feature>
<evidence type="ECO:0000256" key="1">
    <source>
        <dbReference type="ARBA" id="ARBA00023224"/>
    </source>
</evidence>
<keyword evidence="4" id="KW-0472">Membrane</keyword>
<evidence type="ECO:0000256" key="3">
    <source>
        <dbReference type="PROSITE-ProRule" id="PRU00284"/>
    </source>
</evidence>
<dbReference type="EMBL" id="JABFDB010000032">
    <property type="protein sequence ID" value="NYZ23870.1"/>
    <property type="molecule type" value="Genomic_DNA"/>
</dbReference>
<dbReference type="PROSITE" id="PS50885">
    <property type="entry name" value="HAMP"/>
    <property type="match status" value="1"/>
</dbReference>
<dbReference type="CDD" id="cd06225">
    <property type="entry name" value="HAMP"/>
    <property type="match status" value="1"/>
</dbReference>
<keyword evidence="4" id="KW-0812">Transmembrane</keyword>
<organism evidence="7 8">
    <name type="scientific">Azospirillum oleiclasticum</name>
    <dbReference type="NCBI Taxonomy" id="2735135"/>
    <lineage>
        <taxon>Bacteria</taxon>
        <taxon>Pseudomonadati</taxon>
        <taxon>Pseudomonadota</taxon>
        <taxon>Alphaproteobacteria</taxon>
        <taxon>Rhodospirillales</taxon>
        <taxon>Azospirillaceae</taxon>
        <taxon>Azospirillum</taxon>
    </lineage>
</organism>
<dbReference type="PANTHER" id="PTHR32089">
    <property type="entry name" value="METHYL-ACCEPTING CHEMOTAXIS PROTEIN MCPB"/>
    <property type="match status" value="1"/>
</dbReference>
<evidence type="ECO:0000256" key="4">
    <source>
        <dbReference type="SAM" id="Phobius"/>
    </source>
</evidence>
<keyword evidence="4" id="KW-1133">Transmembrane helix</keyword>
<dbReference type="InterPro" id="IPR029151">
    <property type="entry name" value="Sensor-like_sf"/>
</dbReference>
<name>A0ABX2TM69_9PROT</name>
<dbReference type="PRINTS" id="PR00260">
    <property type="entry name" value="CHEMTRNSDUCR"/>
</dbReference>
<dbReference type="Gene3D" id="3.30.450.20">
    <property type="entry name" value="PAS domain"/>
    <property type="match status" value="1"/>
</dbReference>
<dbReference type="SMART" id="SM00304">
    <property type="entry name" value="HAMP"/>
    <property type="match status" value="1"/>
</dbReference>
<dbReference type="Pfam" id="PF14827">
    <property type="entry name" value="dCache_3"/>
    <property type="match status" value="1"/>
</dbReference>
<proteinExistence type="inferred from homology"/>
<sequence length="777" mass="81120">MRIGIVTKVMAGFVFVAVSAGVAVTLPVWINADRAIDEAVSVRLTEMHKALRQRVEAEAERSASLAHAVAALPAARGAMAAGDRAGLLALFGPLYDEAHRALAIDQFQFHTAPATSFLRLHSPGKFGDDLSAFRHTVVEANRTGRPVVGVEAGVAGLGIRAVVPVVHDGRPVGTVEFGASLGKPLADAFEAAWGARLAILTVDGNEVRTIASNLPAGMRPGVDELQAAMAGPSPVHIHELDGRSYAVRAEPIPDYRGRAAAAAVIAVDVSAQAAARAEVLNNALLGVLGAVLLGSVAGMLLARGLVGPIQGLRNVMAAVAARNFDIPIVATARRDEIGDMALALADLRDRARAIAGSEAVLSVRAGDLENREHAMRGSVAEHLSGVVDAAIQVNESIVSLVRMSEEVNETGRRSRDIAAAVEQFSAGLRAISGHSDEAAADAARAGTEVREGLAASDSASAVLERLFENVRRTAVRAEGLAAVSDRIGGIVNEIETIAKQTNLLALNATIEAARAGEAGKGFAVVATEVKTLANQTGRATDDVRARIADLHEAIRAVVADLQSGAKAAEDGRHSVDSLRTRLDGLGRTVGTVASRMGEVAGIIGEQATGANEVAAATAAIAALAQANDRQLTETLSAMDSTATGLNAEVGEFAKLGSASAVLLVAKNDHIAFKKKIMDAMVGRSQLAVHEVTDHLHCRLGRWLGNLSDEERRGMRSLATIDGPHQEVHTAAREALERMRRGDTAGRKEALDRMTAASREVLAVLDRAVEELEGRRAA</sequence>
<dbReference type="SMART" id="SM00283">
    <property type="entry name" value="MA"/>
    <property type="match status" value="1"/>
</dbReference>
<dbReference type="RefSeq" id="WP_180285649.1">
    <property type="nucleotide sequence ID" value="NZ_JABFDB010000032.1"/>
</dbReference>
<dbReference type="PANTHER" id="PTHR32089:SF112">
    <property type="entry name" value="LYSOZYME-LIKE PROTEIN-RELATED"/>
    <property type="match status" value="1"/>
</dbReference>
<dbReference type="Proteomes" id="UP000584642">
    <property type="component" value="Unassembled WGS sequence"/>
</dbReference>
<dbReference type="SUPFAM" id="SSF58104">
    <property type="entry name" value="Methyl-accepting chemotaxis protein (MCP) signaling domain"/>
    <property type="match status" value="1"/>
</dbReference>
<feature type="domain" description="Methyl-accepting transducer" evidence="5">
    <location>
        <begin position="385"/>
        <end position="621"/>
    </location>
</feature>
<accession>A0ABX2TM69</accession>
<gene>
    <name evidence="7" type="ORF">HND93_29565</name>
</gene>
<dbReference type="Pfam" id="PF13682">
    <property type="entry name" value="CZB"/>
    <property type="match status" value="1"/>
</dbReference>
<evidence type="ECO:0000259" key="6">
    <source>
        <dbReference type="PROSITE" id="PS50885"/>
    </source>
</evidence>
<evidence type="ECO:0000313" key="7">
    <source>
        <dbReference type="EMBL" id="NYZ23870.1"/>
    </source>
</evidence>
<dbReference type="Pfam" id="PF00015">
    <property type="entry name" value="MCPsignal"/>
    <property type="match status" value="1"/>
</dbReference>
<dbReference type="InterPro" id="IPR004089">
    <property type="entry name" value="MCPsignal_dom"/>
</dbReference>
<comment type="caution">
    <text evidence="7">The sequence shown here is derived from an EMBL/GenBank/DDBJ whole genome shotgun (WGS) entry which is preliminary data.</text>
</comment>
<dbReference type="Gene3D" id="1.20.120.30">
    <property type="entry name" value="Aspartate receptor, ligand-binding domain"/>
    <property type="match status" value="1"/>
</dbReference>
<dbReference type="InterPro" id="IPR003660">
    <property type="entry name" value="HAMP_dom"/>
</dbReference>